<dbReference type="GO" id="GO:0005737">
    <property type="term" value="C:cytoplasm"/>
    <property type="evidence" value="ECO:0007669"/>
    <property type="project" value="UniProtKB-SubCell"/>
</dbReference>
<keyword evidence="7" id="KW-0498">Mitosis</keyword>
<dbReference type="InterPro" id="IPR029064">
    <property type="entry name" value="Ribosomal_eL30-like_sf"/>
</dbReference>
<evidence type="ECO:0000256" key="2">
    <source>
        <dbReference type="ARBA" id="ARBA00004496"/>
    </source>
</evidence>
<dbReference type="InterPro" id="IPR005142">
    <property type="entry name" value="eRF1_3"/>
</dbReference>
<dbReference type="FunFam" id="3.30.1330.30:FF:000008">
    <property type="entry name" value="Protein pelota homolog"/>
    <property type="match status" value="1"/>
</dbReference>
<dbReference type="InterPro" id="IPR058547">
    <property type="entry name" value="Pelota_N"/>
</dbReference>
<dbReference type="Pfam" id="PF03465">
    <property type="entry name" value="eRF1_3"/>
    <property type="match status" value="1"/>
</dbReference>
<keyword evidence="13" id="KW-1185">Reference proteome</keyword>
<dbReference type="GO" id="GO:0006412">
    <property type="term" value="P:translation"/>
    <property type="evidence" value="ECO:0007669"/>
    <property type="project" value="UniProtKB-ARBA"/>
</dbReference>
<keyword evidence="5" id="KW-0132">Cell division</keyword>
<dbReference type="InterPro" id="IPR038069">
    <property type="entry name" value="Pelota/DOM34_N"/>
</dbReference>
<dbReference type="SUPFAM" id="SSF55315">
    <property type="entry name" value="L30e-like"/>
    <property type="match status" value="1"/>
</dbReference>
<keyword evidence="4 10" id="KW-0963">Cytoplasm</keyword>
<dbReference type="InterPro" id="IPR042226">
    <property type="entry name" value="eFR1_2_sf"/>
</dbReference>
<comment type="subcellular location">
    <subcellularLocation>
        <location evidence="2 10">Cytoplasm</location>
    </subcellularLocation>
</comment>
<dbReference type="Gene3D" id="2.30.30.870">
    <property type="entry name" value="Pelota, domain A"/>
    <property type="match status" value="1"/>
</dbReference>
<dbReference type="PANTHER" id="PTHR10853">
    <property type="entry name" value="PELOTA"/>
    <property type="match status" value="1"/>
</dbReference>
<organism evidence="12 13">
    <name type="scientific">Massariosphaeria phaeospora</name>
    <dbReference type="NCBI Taxonomy" id="100035"/>
    <lineage>
        <taxon>Eukaryota</taxon>
        <taxon>Fungi</taxon>
        <taxon>Dikarya</taxon>
        <taxon>Ascomycota</taxon>
        <taxon>Pezizomycotina</taxon>
        <taxon>Dothideomycetes</taxon>
        <taxon>Pleosporomycetidae</taxon>
        <taxon>Pleosporales</taxon>
        <taxon>Pleosporales incertae sedis</taxon>
        <taxon>Massariosphaeria</taxon>
    </lineage>
</organism>
<dbReference type="GO" id="GO:0046872">
    <property type="term" value="F:metal ion binding"/>
    <property type="evidence" value="ECO:0007669"/>
    <property type="project" value="UniProtKB-KW"/>
</dbReference>
<dbReference type="GO" id="GO:0032790">
    <property type="term" value="P:ribosome disassembly"/>
    <property type="evidence" value="ECO:0007669"/>
    <property type="project" value="TreeGrafter"/>
</dbReference>
<dbReference type="GO" id="GO:0070651">
    <property type="term" value="P:nonfunctional rRNA decay"/>
    <property type="evidence" value="ECO:0007669"/>
    <property type="project" value="TreeGrafter"/>
</dbReference>
<dbReference type="GO" id="GO:0051301">
    <property type="term" value="P:cell division"/>
    <property type="evidence" value="ECO:0007669"/>
    <property type="project" value="UniProtKB-KW"/>
</dbReference>
<dbReference type="Proteomes" id="UP000481861">
    <property type="component" value="Unassembled WGS sequence"/>
</dbReference>
<dbReference type="GO" id="GO:0071025">
    <property type="term" value="P:RNA surveillance"/>
    <property type="evidence" value="ECO:0007669"/>
    <property type="project" value="InterPro"/>
</dbReference>
<name>A0A7C8MDY4_9PLEO</name>
<evidence type="ECO:0000256" key="1">
    <source>
        <dbReference type="ARBA" id="ARBA00001968"/>
    </source>
</evidence>
<dbReference type="SUPFAM" id="SSF159065">
    <property type="entry name" value="Dom34/Pelota N-terminal domain-like"/>
    <property type="match status" value="1"/>
</dbReference>
<dbReference type="Gene3D" id="3.30.420.60">
    <property type="entry name" value="eRF1 domain 2"/>
    <property type="match status" value="1"/>
</dbReference>
<dbReference type="NCBIfam" id="TIGR00111">
    <property type="entry name" value="pelota"/>
    <property type="match status" value="1"/>
</dbReference>
<evidence type="ECO:0000256" key="6">
    <source>
        <dbReference type="ARBA" id="ARBA00022723"/>
    </source>
</evidence>
<accession>A0A7C8MDY4</accession>
<evidence type="ECO:0000256" key="3">
    <source>
        <dbReference type="ARBA" id="ARBA00009504"/>
    </source>
</evidence>
<dbReference type="InterPro" id="IPR004405">
    <property type="entry name" value="TF_pelota"/>
</dbReference>
<evidence type="ECO:0000313" key="13">
    <source>
        <dbReference type="Proteomes" id="UP000481861"/>
    </source>
</evidence>
<evidence type="ECO:0000256" key="8">
    <source>
        <dbReference type="ARBA" id="ARBA00023254"/>
    </source>
</evidence>
<reference evidence="12 13" key="1">
    <citation type="submission" date="2020-01" db="EMBL/GenBank/DDBJ databases">
        <authorList>
            <consortium name="DOE Joint Genome Institute"/>
            <person name="Haridas S."/>
            <person name="Albert R."/>
            <person name="Binder M."/>
            <person name="Bloem J."/>
            <person name="Labutti K."/>
            <person name="Salamov A."/>
            <person name="Andreopoulos B."/>
            <person name="Baker S.E."/>
            <person name="Barry K."/>
            <person name="Bills G."/>
            <person name="Bluhm B.H."/>
            <person name="Cannon C."/>
            <person name="Castanera R."/>
            <person name="Culley D.E."/>
            <person name="Daum C."/>
            <person name="Ezra D."/>
            <person name="Gonzalez J.B."/>
            <person name="Henrissat B."/>
            <person name="Kuo A."/>
            <person name="Liang C."/>
            <person name="Lipzen A."/>
            <person name="Lutzoni F."/>
            <person name="Magnuson J."/>
            <person name="Mondo S."/>
            <person name="Nolan M."/>
            <person name="Ohm R."/>
            <person name="Pangilinan J."/>
            <person name="Park H.-J.H."/>
            <person name="Ramirez L."/>
            <person name="Alfaro M."/>
            <person name="Sun H."/>
            <person name="Tritt A."/>
            <person name="Yoshinaga Y."/>
            <person name="Zwiers L.-H.L."/>
            <person name="Turgeon B.G."/>
            <person name="Goodwin S.B."/>
            <person name="Spatafora J.W."/>
            <person name="Crous P.W."/>
            <person name="Grigoriev I.V."/>
        </authorList>
    </citation>
    <scope>NUCLEOTIDE SEQUENCE [LARGE SCALE GENOMIC DNA]</scope>
    <source>
        <strain evidence="12 13">CBS 611.86</strain>
    </source>
</reference>
<comment type="similarity">
    <text evidence="3 10">Belongs to the eukaryotic release factor 1 family. Pelota subfamily.</text>
</comment>
<dbReference type="GO" id="GO:0051321">
    <property type="term" value="P:meiotic cell cycle"/>
    <property type="evidence" value="ECO:0007669"/>
    <property type="project" value="UniProtKB-KW"/>
</dbReference>
<feature type="domain" description="eRF1/Pelota-like N-terminal" evidence="11">
    <location>
        <begin position="1"/>
        <end position="132"/>
    </location>
</feature>
<evidence type="ECO:0000256" key="5">
    <source>
        <dbReference type="ARBA" id="ARBA00022618"/>
    </source>
</evidence>
<dbReference type="FunFam" id="3.30.420.60:FF:000004">
    <property type="entry name" value="Protein DOM34 homolog"/>
    <property type="match status" value="1"/>
</dbReference>
<evidence type="ECO:0000256" key="7">
    <source>
        <dbReference type="ARBA" id="ARBA00022776"/>
    </source>
</evidence>
<dbReference type="GO" id="GO:0070966">
    <property type="term" value="P:nuclear-transcribed mRNA catabolic process, no-go decay"/>
    <property type="evidence" value="ECO:0007669"/>
    <property type="project" value="InterPro"/>
</dbReference>
<protein>
    <recommendedName>
        <fullName evidence="10">Protein DOM34 homolog</fullName>
    </recommendedName>
</protein>
<dbReference type="SMART" id="SM01194">
    <property type="entry name" value="eRF1_1"/>
    <property type="match status" value="1"/>
</dbReference>
<comment type="function">
    <text evidence="10">Component of the Dom34-Hbs1 complex, a complex that recognizes stalled ribosomes and triggers the No-Go Decay (NGD) pathway (PubMed:20890290). In the Dom34-Hbs1 complex, dom34 recognizes ribosomes stalled at the 3' end of an mRNA and engages stalled ribosomes by destabilizing mRNA in the mRNA channel. Following ribosome-binding, the Dom34-Hbs1 complex promotes the disassembly of stalled ribosomes, followed by degradation of damaged mRNAs as part of the NGD pathway.</text>
</comment>
<comment type="cofactor">
    <cofactor evidence="1 10">
        <name>a divalent metal cation</name>
        <dbReference type="ChEBI" id="CHEBI:60240"/>
    </cofactor>
</comment>
<keyword evidence="9" id="KW-0131">Cell cycle</keyword>
<dbReference type="SUPFAM" id="SSF53137">
    <property type="entry name" value="Translational machinery components"/>
    <property type="match status" value="1"/>
</dbReference>
<dbReference type="InterPro" id="IPR005140">
    <property type="entry name" value="eRF1_Pelota-like_N"/>
</dbReference>
<sequence length="403" mass="44363">MRLLKSQIEQKQGSGFATLLPEEPEDMWHAYNLIQPLDLLRARAVRRVSKTSDSGSVASQRITLDLTISVTATDFDVGSGQLHVAGRVAAENEHVKLGSHHTLDLELNRKFTLEKRDGWDSVALQMLREACNAQRHAELWAVIMGEGTANICLITEHQTILRQRVDVPVPRKRRGGLDGHDKGMDKFYATTLATLLRQLDTTTAQPDKTIPLLLASPGFVAQSFHTYIKTEASRTTHKPLLALLPSILVAHSSSPHVHSLSEVLASPTITTKLSDTKYARETALMDKFLALMRQDDGRAWYGPREVERAVEKGAVGRGGGVLLISNALFRAQEVRERKRWVALVDRVREAEGGEVRVLSSLHESGKRLEGLGNVAAILTFPLEDLDEEEGPGGGGAEGEEMVI</sequence>
<dbReference type="PANTHER" id="PTHR10853:SF0">
    <property type="entry name" value="PROTEIN PELOTA HOMOLOG"/>
    <property type="match status" value="1"/>
</dbReference>
<evidence type="ECO:0000256" key="4">
    <source>
        <dbReference type="ARBA" id="ARBA00022490"/>
    </source>
</evidence>
<dbReference type="Gene3D" id="3.30.1330.30">
    <property type="match status" value="1"/>
</dbReference>
<dbReference type="FunFam" id="2.30.30.870:FF:000004">
    <property type="entry name" value="Protein DOM34 homolog"/>
    <property type="match status" value="1"/>
</dbReference>
<dbReference type="OrthoDB" id="10249111at2759"/>
<keyword evidence="8" id="KW-0469">Meiosis</keyword>
<dbReference type="GO" id="GO:1990533">
    <property type="term" value="C:Dom34-Hbs1 complex"/>
    <property type="evidence" value="ECO:0007669"/>
    <property type="project" value="UniProtKB-ARBA"/>
</dbReference>
<dbReference type="Pfam" id="PF03464">
    <property type="entry name" value="eRF1_2"/>
    <property type="match status" value="1"/>
</dbReference>
<dbReference type="EMBL" id="JAADJZ010000004">
    <property type="protein sequence ID" value="KAF2875896.1"/>
    <property type="molecule type" value="Genomic_DNA"/>
</dbReference>
<dbReference type="AlphaFoldDB" id="A0A7C8MDY4"/>
<evidence type="ECO:0000256" key="10">
    <source>
        <dbReference type="RuleBase" id="RU362019"/>
    </source>
</evidence>
<proteinExistence type="inferred from homology"/>
<evidence type="ECO:0000313" key="12">
    <source>
        <dbReference type="EMBL" id="KAF2875896.1"/>
    </source>
</evidence>
<evidence type="ECO:0000256" key="9">
    <source>
        <dbReference type="ARBA" id="ARBA00023306"/>
    </source>
</evidence>
<dbReference type="Pfam" id="PF26356">
    <property type="entry name" value="Pelota_N"/>
    <property type="match status" value="1"/>
</dbReference>
<comment type="caution">
    <text evidence="12">The sequence shown here is derived from an EMBL/GenBank/DDBJ whole genome shotgun (WGS) entry which is preliminary data.</text>
</comment>
<dbReference type="GO" id="GO:0070481">
    <property type="term" value="P:nuclear-transcribed mRNA catabolic process, non-stop decay"/>
    <property type="evidence" value="ECO:0007669"/>
    <property type="project" value="InterPro"/>
</dbReference>
<evidence type="ECO:0000259" key="11">
    <source>
        <dbReference type="SMART" id="SM01194"/>
    </source>
</evidence>
<gene>
    <name evidence="12" type="ORF">BDV95DRAFT_591318</name>
</gene>
<keyword evidence="6 10" id="KW-0479">Metal-binding</keyword>
<dbReference type="InterPro" id="IPR005141">
    <property type="entry name" value="eRF1_2"/>
</dbReference>